<feature type="transmembrane region" description="Helical" evidence="2">
    <location>
        <begin position="7"/>
        <end position="27"/>
    </location>
</feature>
<feature type="domain" description="Transglutaminase-like" evidence="3">
    <location>
        <begin position="469"/>
        <end position="539"/>
    </location>
</feature>
<keyword evidence="2" id="KW-1133">Transmembrane helix</keyword>
<keyword evidence="2" id="KW-0812">Transmembrane</keyword>
<dbReference type="PANTHER" id="PTHR42736:SF1">
    <property type="entry name" value="PROTEIN-GLUTAMINE GAMMA-GLUTAMYLTRANSFERASE"/>
    <property type="match status" value="1"/>
</dbReference>
<feature type="transmembrane region" description="Helical" evidence="2">
    <location>
        <begin position="64"/>
        <end position="85"/>
    </location>
</feature>
<dbReference type="Gene3D" id="3.10.620.30">
    <property type="match status" value="1"/>
</dbReference>
<feature type="transmembrane region" description="Helical" evidence="2">
    <location>
        <begin position="33"/>
        <end position="52"/>
    </location>
</feature>
<feature type="region of interest" description="Disordered" evidence="1">
    <location>
        <begin position="543"/>
        <end position="584"/>
    </location>
</feature>
<dbReference type="InterPro" id="IPR002931">
    <property type="entry name" value="Transglutaminase-like"/>
</dbReference>
<dbReference type="Pfam" id="PF11992">
    <property type="entry name" value="TgpA_N"/>
    <property type="match status" value="1"/>
</dbReference>
<dbReference type="InterPro" id="IPR021878">
    <property type="entry name" value="TgpA_N"/>
</dbReference>
<organism evidence="4 5">
    <name type="scientific">Kitasatospora kazusensis</name>
    <dbReference type="NCBI Taxonomy" id="407974"/>
    <lineage>
        <taxon>Bacteria</taxon>
        <taxon>Bacillati</taxon>
        <taxon>Actinomycetota</taxon>
        <taxon>Actinomycetes</taxon>
        <taxon>Kitasatosporales</taxon>
        <taxon>Streptomycetaceae</taxon>
        <taxon>Kitasatospora</taxon>
    </lineage>
</organism>
<gene>
    <name evidence="4" type="ORF">GCM10009760_51830</name>
</gene>
<feature type="compositionally biased region" description="Low complexity" evidence="1">
    <location>
        <begin position="550"/>
        <end position="584"/>
    </location>
</feature>
<sequence>MTTRAKLTLYSALATALATLCLTPLVIPSNWVFLAFLLIAVTAGAGAGLRRLALPRLLVVPLQLVVVCYALLLTSVGGSMAFGLVPGVRALDQVNTLLLQGGTDIREYAIPAPAHPGLQLILVSAVTLVAVLVDALAVTFRRAAAAGLPLLAMYSAGTGLSGGSEAWLWFLFAASGFLLLLFAEGQDRLSRWGRVFHGSGTQGSPNALSHSGHRIGLVALVCALIVPVFVPQSDLGLLDGGVGTGGGRGVGITSLNPVVALTANLNRPSDIELFRYTTTSPDAGEMYLRIAALDSFDGVQWKASEQRLQSVPAQLPAPDGLGEGVTTGRVGTDVRISDQLSTDWLPLPYPAEHVQVPGNWRYEATTRALIGDNGQKTNGVNYHVESLDLQPTADQLRQAAVPSADILQRYTKLPADLPPVVADTARRVTEGKDTPYDQAVALQNWFTGGEFTYKLQVDAGTGSDAIVKFLQDKTGFCVHFAATMAAMARTLGIPSRVAIGFAPGVDQGSGSFVERSQDYHAWPELYFPGTGWLRFEPTPRRGSVPAYTRADTAPAPSASAAPTTSAPTADTSAGPSASSSCAGPGHRVLDCGNESAVTVAAPHRAAWWLSWQALAAFATVLLLLALLTAPMLWRARLRRRRLGAGRHLPGARAGGAGTAGELGDAQVLAAWEELIDSAWDLGIPPDEAGTPRLTARRLAETGQLDATAAAAAGRVALATEQVLYAREPLPHPPLGPDVRTATDGLRAAAGRRGRARAVLLPASSVRVWWRTADRVMTFRENLRARAARTGGALRARLRRPGRSDRP</sequence>
<evidence type="ECO:0000313" key="4">
    <source>
        <dbReference type="EMBL" id="GAA2153756.1"/>
    </source>
</evidence>
<name>A0ABP5LZB4_9ACTN</name>
<keyword evidence="2" id="KW-0472">Membrane</keyword>
<feature type="transmembrane region" description="Helical" evidence="2">
    <location>
        <begin position="143"/>
        <end position="160"/>
    </location>
</feature>
<protein>
    <submittedName>
        <fullName evidence="4">DUF3488 and transglutaminase-like domain-containing protein</fullName>
    </submittedName>
</protein>
<evidence type="ECO:0000313" key="5">
    <source>
        <dbReference type="Proteomes" id="UP001422759"/>
    </source>
</evidence>
<reference evidence="5" key="1">
    <citation type="journal article" date="2019" name="Int. J. Syst. Evol. Microbiol.">
        <title>The Global Catalogue of Microorganisms (GCM) 10K type strain sequencing project: providing services to taxonomists for standard genome sequencing and annotation.</title>
        <authorList>
            <consortium name="The Broad Institute Genomics Platform"/>
            <consortium name="The Broad Institute Genome Sequencing Center for Infectious Disease"/>
            <person name="Wu L."/>
            <person name="Ma J."/>
        </authorList>
    </citation>
    <scope>NUCLEOTIDE SEQUENCE [LARGE SCALE GENOMIC DNA]</scope>
    <source>
        <strain evidence="5">JCM 14560</strain>
    </source>
</reference>
<evidence type="ECO:0000256" key="2">
    <source>
        <dbReference type="SAM" id="Phobius"/>
    </source>
</evidence>
<evidence type="ECO:0000259" key="3">
    <source>
        <dbReference type="SMART" id="SM00460"/>
    </source>
</evidence>
<proteinExistence type="predicted"/>
<feature type="transmembrane region" description="Helical" evidence="2">
    <location>
        <begin position="117"/>
        <end position="136"/>
    </location>
</feature>
<dbReference type="InterPro" id="IPR052901">
    <property type="entry name" value="Bact_TGase-like"/>
</dbReference>
<dbReference type="SUPFAM" id="SSF54001">
    <property type="entry name" value="Cysteine proteinases"/>
    <property type="match status" value="1"/>
</dbReference>
<dbReference type="RefSeq" id="WP_344468374.1">
    <property type="nucleotide sequence ID" value="NZ_BAAANT010000039.1"/>
</dbReference>
<dbReference type="SMART" id="SM00460">
    <property type="entry name" value="TGc"/>
    <property type="match status" value="1"/>
</dbReference>
<evidence type="ECO:0000256" key="1">
    <source>
        <dbReference type="SAM" id="MobiDB-lite"/>
    </source>
</evidence>
<keyword evidence="5" id="KW-1185">Reference proteome</keyword>
<dbReference type="PANTHER" id="PTHR42736">
    <property type="entry name" value="PROTEIN-GLUTAMINE GAMMA-GLUTAMYLTRANSFERASE"/>
    <property type="match status" value="1"/>
</dbReference>
<dbReference type="EMBL" id="BAAANT010000039">
    <property type="protein sequence ID" value="GAA2153756.1"/>
    <property type="molecule type" value="Genomic_DNA"/>
</dbReference>
<dbReference type="Pfam" id="PF01841">
    <property type="entry name" value="Transglut_core"/>
    <property type="match status" value="1"/>
</dbReference>
<feature type="transmembrane region" description="Helical" evidence="2">
    <location>
        <begin position="605"/>
        <end position="633"/>
    </location>
</feature>
<accession>A0ABP5LZB4</accession>
<dbReference type="Proteomes" id="UP001422759">
    <property type="component" value="Unassembled WGS sequence"/>
</dbReference>
<comment type="caution">
    <text evidence="4">The sequence shown here is derived from an EMBL/GenBank/DDBJ whole genome shotgun (WGS) entry which is preliminary data.</text>
</comment>
<dbReference type="InterPro" id="IPR038765">
    <property type="entry name" value="Papain-like_cys_pep_sf"/>
</dbReference>